<sequence length="112" mass="12017">LDSFLKESQRVNGAGGLAIMRYTPQDITFTNGVSVSAGTVVTGNMSSTYSDEALFPDAASFDPLRFANMRADGERSRRHYVSTSPADIGFGHGRHACPGRFSAANELKIMLA</sequence>
<evidence type="ECO:0000256" key="4">
    <source>
        <dbReference type="ARBA" id="ARBA00023002"/>
    </source>
</evidence>
<feature type="non-terminal residue" evidence="9">
    <location>
        <position position="1"/>
    </location>
</feature>
<gene>
    <name evidence="9" type="ORF">FOMPIDRAFT_1112759</name>
</gene>
<comment type="cofactor">
    <cofactor evidence="1 7">
        <name>heme</name>
        <dbReference type="ChEBI" id="CHEBI:30413"/>
    </cofactor>
</comment>
<proteinExistence type="inferred from homology"/>
<dbReference type="AlphaFoldDB" id="S8G3C8"/>
<evidence type="ECO:0000313" key="9">
    <source>
        <dbReference type="EMBL" id="EPT04775.1"/>
    </source>
</evidence>
<dbReference type="InterPro" id="IPR036396">
    <property type="entry name" value="Cyt_P450_sf"/>
</dbReference>
<dbReference type="SUPFAM" id="SSF48264">
    <property type="entry name" value="Cytochrome P450"/>
    <property type="match status" value="1"/>
</dbReference>
<evidence type="ECO:0000256" key="5">
    <source>
        <dbReference type="ARBA" id="ARBA00023004"/>
    </source>
</evidence>
<dbReference type="GO" id="GO:0016705">
    <property type="term" value="F:oxidoreductase activity, acting on paired donors, with incorporation or reduction of molecular oxygen"/>
    <property type="evidence" value="ECO:0007669"/>
    <property type="project" value="InterPro"/>
</dbReference>
<dbReference type="InterPro" id="IPR001128">
    <property type="entry name" value="Cyt_P450"/>
</dbReference>
<keyword evidence="10" id="KW-1185">Reference proteome</keyword>
<dbReference type="GO" id="GO:0004497">
    <property type="term" value="F:monooxygenase activity"/>
    <property type="evidence" value="ECO:0007669"/>
    <property type="project" value="UniProtKB-KW"/>
</dbReference>
<keyword evidence="4 8" id="KW-0560">Oxidoreductase</keyword>
<dbReference type="PRINTS" id="PR00463">
    <property type="entry name" value="EP450I"/>
</dbReference>
<dbReference type="PANTHER" id="PTHR46206">
    <property type="entry name" value="CYTOCHROME P450"/>
    <property type="match status" value="1"/>
</dbReference>
<keyword evidence="7 8" id="KW-0349">Heme</keyword>
<dbReference type="STRING" id="743788.S8G3C8"/>
<dbReference type="Pfam" id="PF00067">
    <property type="entry name" value="p450"/>
    <property type="match status" value="1"/>
</dbReference>
<dbReference type="GO" id="GO:0020037">
    <property type="term" value="F:heme binding"/>
    <property type="evidence" value="ECO:0007669"/>
    <property type="project" value="InterPro"/>
</dbReference>
<dbReference type="InterPro" id="IPR017972">
    <property type="entry name" value="Cyt_P450_CS"/>
</dbReference>
<organism evidence="9 10">
    <name type="scientific">Fomitopsis schrenkii</name>
    <name type="common">Brown rot fungus</name>
    <dbReference type="NCBI Taxonomy" id="2126942"/>
    <lineage>
        <taxon>Eukaryota</taxon>
        <taxon>Fungi</taxon>
        <taxon>Dikarya</taxon>
        <taxon>Basidiomycota</taxon>
        <taxon>Agaricomycotina</taxon>
        <taxon>Agaricomycetes</taxon>
        <taxon>Polyporales</taxon>
        <taxon>Fomitopsis</taxon>
    </lineage>
</organism>
<comment type="similarity">
    <text evidence="2 8">Belongs to the cytochrome P450 family.</text>
</comment>
<evidence type="ECO:0000313" key="10">
    <source>
        <dbReference type="Proteomes" id="UP000015241"/>
    </source>
</evidence>
<name>S8G3C8_FOMSC</name>
<dbReference type="Gene3D" id="1.10.630.10">
    <property type="entry name" value="Cytochrome P450"/>
    <property type="match status" value="1"/>
</dbReference>
<dbReference type="InterPro" id="IPR002401">
    <property type="entry name" value="Cyt_P450_E_grp-I"/>
</dbReference>
<evidence type="ECO:0000256" key="6">
    <source>
        <dbReference type="ARBA" id="ARBA00023033"/>
    </source>
</evidence>
<dbReference type="OrthoDB" id="1844152at2759"/>
<dbReference type="HOGENOM" id="CLU_022195_6_0_1"/>
<evidence type="ECO:0000256" key="1">
    <source>
        <dbReference type="ARBA" id="ARBA00001971"/>
    </source>
</evidence>
<protein>
    <recommendedName>
        <fullName evidence="11">Cytochrome P450</fullName>
    </recommendedName>
</protein>
<evidence type="ECO:0000256" key="8">
    <source>
        <dbReference type="RuleBase" id="RU000461"/>
    </source>
</evidence>
<dbReference type="Proteomes" id="UP000015241">
    <property type="component" value="Unassembled WGS sequence"/>
</dbReference>
<evidence type="ECO:0000256" key="3">
    <source>
        <dbReference type="ARBA" id="ARBA00022723"/>
    </source>
</evidence>
<dbReference type="PANTHER" id="PTHR46206:SF2">
    <property type="entry name" value="CYTOCHROME P450 MONOOXYGENASE AUSG-RELATED"/>
    <property type="match status" value="1"/>
</dbReference>
<evidence type="ECO:0000256" key="2">
    <source>
        <dbReference type="ARBA" id="ARBA00010617"/>
    </source>
</evidence>
<keyword evidence="3 7" id="KW-0479">Metal-binding</keyword>
<evidence type="ECO:0008006" key="11">
    <source>
        <dbReference type="Google" id="ProtNLM"/>
    </source>
</evidence>
<feature type="binding site" description="axial binding residue" evidence="7">
    <location>
        <position position="97"/>
    </location>
    <ligand>
        <name>heme</name>
        <dbReference type="ChEBI" id="CHEBI:30413"/>
    </ligand>
    <ligandPart>
        <name>Fe</name>
        <dbReference type="ChEBI" id="CHEBI:18248"/>
    </ligandPart>
</feature>
<dbReference type="EMBL" id="KE504125">
    <property type="protein sequence ID" value="EPT04775.1"/>
    <property type="molecule type" value="Genomic_DNA"/>
</dbReference>
<keyword evidence="6 8" id="KW-0503">Monooxygenase</keyword>
<dbReference type="PROSITE" id="PS00086">
    <property type="entry name" value="CYTOCHROME_P450"/>
    <property type="match status" value="1"/>
</dbReference>
<evidence type="ECO:0000256" key="7">
    <source>
        <dbReference type="PIRSR" id="PIRSR602401-1"/>
    </source>
</evidence>
<keyword evidence="5 7" id="KW-0408">Iron</keyword>
<dbReference type="GO" id="GO:0005506">
    <property type="term" value="F:iron ion binding"/>
    <property type="evidence" value="ECO:0007669"/>
    <property type="project" value="InterPro"/>
</dbReference>
<reference evidence="9 10" key="1">
    <citation type="journal article" date="2012" name="Science">
        <title>The Paleozoic origin of enzymatic lignin decomposition reconstructed from 31 fungal genomes.</title>
        <authorList>
            <person name="Floudas D."/>
            <person name="Binder M."/>
            <person name="Riley R."/>
            <person name="Barry K."/>
            <person name="Blanchette R.A."/>
            <person name="Henrissat B."/>
            <person name="Martinez A.T."/>
            <person name="Otillar R."/>
            <person name="Spatafora J.W."/>
            <person name="Yadav J.S."/>
            <person name="Aerts A."/>
            <person name="Benoit I."/>
            <person name="Boyd A."/>
            <person name="Carlson A."/>
            <person name="Copeland A."/>
            <person name="Coutinho P.M."/>
            <person name="de Vries R.P."/>
            <person name="Ferreira P."/>
            <person name="Findley K."/>
            <person name="Foster B."/>
            <person name="Gaskell J."/>
            <person name="Glotzer D."/>
            <person name="Gorecki P."/>
            <person name="Heitman J."/>
            <person name="Hesse C."/>
            <person name="Hori C."/>
            <person name="Igarashi K."/>
            <person name="Jurgens J.A."/>
            <person name="Kallen N."/>
            <person name="Kersten P."/>
            <person name="Kohler A."/>
            <person name="Kuees U."/>
            <person name="Kumar T.K.A."/>
            <person name="Kuo A."/>
            <person name="LaButti K."/>
            <person name="Larrondo L.F."/>
            <person name="Lindquist E."/>
            <person name="Ling A."/>
            <person name="Lombard V."/>
            <person name="Lucas S."/>
            <person name="Lundell T."/>
            <person name="Martin R."/>
            <person name="McLaughlin D.J."/>
            <person name="Morgenstern I."/>
            <person name="Morin E."/>
            <person name="Murat C."/>
            <person name="Nagy L.G."/>
            <person name="Nolan M."/>
            <person name="Ohm R.A."/>
            <person name="Patyshakuliyeva A."/>
            <person name="Rokas A."/>
            <person name="Ruiz-Duenas F.J."/>
            <person name="Sabat G."/>
            <person name="Salamov A."/>
            <person name="Samejima M."/>
            <person name="Schmutz J."/>
            <person name="Slot J.C."/>
            <person name="St John F."/>
            <person name="Stenlid J."/>
            <person name="Sun H."/>
            <person name="Sun S."/>
            <person name="Syed K."/>
            <person name="Tsang A."/>
            <person name="Wiebenga A."/>
            <person name="Young D."/>
            <person name="Pisabarro A."/>
            <person name="Eastwood D.C."/>
            <person name="Martin F."/>
            <person name="Cullen D."/>
            <person name="Grigoriev I.V."/>
            <person name="Hibbett D.S."/>
        </authorList>
    </citation>
    <scope>NUCLEOTIDE SEQUENCE</scope>
    <source>
        <strain evidence="10">FP-58527</strain>
    </source>
</reference>
<dbReference type="InParanoid" id="S8G3C8"/>
<accession>S8G3C8</accession>